<feature type="domain" description="GGDEF" evidence="4">
    <location>
        <begin position="531"/>
        <end position="666"/>
    </location>
</feature>
<evidence type="ECO:0000259" key="5">
    <source>
        <dbReference type="PROSITE" id="PS51831"/>
    </source>
</evidence>
<dbReference type="InterPro" id="IPR000160">
    <property type="entry name" value="GGDEF_dom"/>
</dbReference>
<dbReference type="Gene3D" id="3.30.450.40">
    <property type="match status" value="1"/>
</dbReference>
<dbReference type="Gene3D" id="3.30.70.270">
    <property type="match status" value="1"/>
</dbReference>
<dbReference type="KEGG" id="mech:Q9L42_002005"/>
<dbReference type="SUPFAM" id="SSF55073">
    <property type="entry name" value="Nucleotide cyclase"/>
    <property type="match status" value="1"/>
</dbReference>
<dbReference type="Pfam" id="PF00990">
    <property type="entry name" value="GGDEF"/>
    <property type="match status" value="1"/>
</dbReference>
<dbReference type="InterPro" id="IPR003607">
    <property type="entry name" value="HD/PDEase_dom"/>
</dbReference>
<dbReference type="RefSeq" id="WP_349431801.1">
    <property type="nucleotide sequence ID" value="NZ_CP157743.1"/>
</dbReference>
<comment type="cofactor">
    <cofactor evidence="1">
        <name>Mg(2+)</name>
        <dbReference type="ChEBI" id="CHEBI:18420"/>
    </cofactor>
</comment>
<dbReference type="InterPro" id="IPR029016">
    <property type="entry name" value="GAF-like_dom_sf"/>
</dbReference>
<evidence type="ECO:0000259" key="6">
    <source>
        <dbReference type="PROSITE" id="PS51833"/>
    </source>
</evidence>
<dbReference type="InterPro" id="IPR006674">
    <property type="entry name" value="HD_domain"/>
</dbReference>
<accession>A0AAU7NVD0</accession>
<reference evidence="7 8" key="1">
    <citation type="journal article" date="2024" name="Microbiology">
        <title>Methylomarinum rosea sp. nov., a novel halophilic methanotrophic bacterium from the hypersaline Lake Elton.</title>
        <authorList>
            <person name="Suleimanov R.Z."/>
            <person name="Oshkin I.Y."/>
            <person name="Danilova O.V."/>
            <person name="Suzina N.E."/>
            <person name="Dedysh S.N."/>
        </authorList>
    </citation>
    <scope>NUCLEOTIDE SEQUENCE [LARGE SCALE GENOMIC DNA]</scope>
    <source>
        <strain evidence="7 8">Ch1-1</strain>
    </source>
</reference>
<dbReference type="Pfam" id="PF08668">
    <property type="entry name" value="HDOD"/>
    <property type="match status" value="1"/>
</dbReference>
<organism evidence="7 8">
    <name type="scientific">Methylomarinum roseum</name>
    <dbReference type="NCBI Taxonomy" id="3067653"/>
    <lineage>
        <taxon>Bacteria</taxon>
        <taxon>Pseudomonadati</taxon>
        <taxon>Pseudomonadota</taxon>
        <taxon>Gammaproteobacteria</taxon>
        <taxon>Methylococcales</taxon>
        <taxon>Methylococcaceae</taxon>
        <taxon>Methylomarinum</taxon>
    </lineage>
</organism>
<evidence type="ECO:0000313" key="8">
    <source>
        <dbReference type="Proteomes" id="UP001225378"/>
    </source>
</evidence>
<dbReference type="CDD" id="cd00077">
    <property type="entry name" value="HDc"/>
    <property type="match status" value="1"/>
</dbReference>
<dbReference type="PANTHER" id="PTHR45138">
    <property type="entry name" value="REGULATORY COMPONENTS OF SENSORY TRANSDUCTION SYSTEM"/>
    <property type="match status" value="1"/>
</dbReference>
<evidence type="ECO:0000313" key="7">
    <source>
        <dbReference type="EMBL" id="XBS20919.1"/>
    </source>
</evidence>
<dbReference type="PROSITE" id="PS51833">
    <property type="entry name" value="HDOD"/>
    <property type="match status" value="1"/>
</dbReference>
<dbReference type="InterPro" id="IPR043128">
    <property type="entry name" value="Rev_trsase/Diguanyl_cyclase"/>
</dbReference>
<dbReference type="InterPro" id="IPR029787">
    <property type="entry name" value="Nucleotide_cyclase"/>
</dbReference>
<dbReference type="GO" id="GO:0052621">
    <property type="term" value="F:diguanylate cyclase activity"/>
    <property type="evidence" value="ECO:0007669"/>
    <property type="project" value="UniProtKB-EC"/>
</dbReference>
<dbReference type="InterPro" id="IPR013976">
    <property type="entry name" value="HDOD"/>
</dbReference>
<dbReference type="AlphaFoldDB" id="A0AAU7NVD0"/>
<dbReference type="PROSITE" id="PS51831">
    <property type="entry name" value="HD"/>
    <property type="match status" value="1"/>
</dbReference>
<dbReference type="InterPro" id="IPR006675">
    <property type="entry name" value="HDIG_dom"/>
</dbReference>
<keyword evidence="8" id="KW-1185">Reference proteome</keyword>
<dbReference type="InterPro" id="IPR003018">
    <property type="entry name" value="GAF"/>
</dbReference>
<evidence type="ECO:0000256" key="2">
    <source>
        <dbReference type="ARBA" id="ARBA00012528"/>
    </source>
</evidence>
<dbReference type="Gene3D" id="1.10.3210.10">
    <property type="entry name" value="Hypothetical protein af1432"/>
    <property type="match status" value="1"/>
</dbReference>
<gene>
    <name evidence="7" type="ORF">Q9L42_002005</name>
</gene>
<dbReference type="CDD" id="cd01949">
    <property type="entry name" value="GGDEF"/>
    <property type="match status" value="1"/>
</dbReference>
<protein>
    <recommendedName>
        <fullName evidence="2">diguanylate cyclase</fullName>
        <ecNumber evidence="2">2.7.7.65</ecNumber>
    </recommendedName>
</protein>
<dbReference type="SMART" id="SM00471">
    <property type="entry name" value="HDc"/>
    <property type="match status" value="1"/>
</dbReference>
<dbReference type="PANTHER" id="PTHR45138:SF9">
    <property type="entry name" value="DIGUANYLATE CYCLASE DGCM-RELATED"/>
    <property type="match status" value="1"/>
</dbReference>
<name>A0AAU7NVD0_9GAMM</name>
<evidence type="ECO:0000256" key="1">
    <source>
        <dbReference type="ARBA" id="ARBA00001946"/>
    </source>
</evidence>
<dbReference type="PROSITE" id="PS50887">
    <property type="entry name" value="GGDEF"/>
    <property type="match status" value="1"/>
</dbReference>
<dbReference type="SUPFAM" id="SSF55781">
    <property type="entry name" value="GAF domain-like"/>
    <property type="match status" value="1"/>
</dbReference>
<dbReference type="SMART" id="SM00267">
    <property type="entry name" value="GGDEF"/>
    <property type="match status" value="1"/>
</dbReference>
<comment type="catalytic activity">
    <reaction evidence="3">
        <text>2 GTP = 3',3'-c-di-GMP + 2 diphosphate</text>
        <dbReference type="Rhea" id="RHEA:24898"/>
        <dbReference type="ChEBI" id="CHEBI:33019"/>
        <dbReference type="ChEBI" id="CHEBI:37565"/>
        <dbReference type="ChEBI" id="CHEBI:58805"/>
        <dbReference type="EC" id="2.7.7.65"/>
    </reaction>
</comment>
<dbReference type="NCBIfam" id="TIGR00254">
    <property type="entry name" value="GGDEF"/>
    <property type="match status" value="1"/>
</dbReference>
<feature type="domain" description="HD" evidence="5">
    <location>
        <begin position="121"/>
        <end position="248"/>
    </location>
</feature>
<dbReference type="NCBIfam" id="TIGR00277">
    <property type="entry name" value="HDIG"/>
    <property type="match status" value="1"/>
</dbReference>
<evidence type="ECO:0000259" key="4">
    <source>
        <dbReference type="PROSITE" id="PS50887"/>
    </source>
</evidence>
<dbReference type="EMBL" id="CP157743">
    <property type="protein sequence ID" value="XBS20919.1"/>
    <property type="molecule type" value="Genomic_DNA"/>
</dbReference>
<sequence length="666" mass="74484">MSITPHELNALRSNVQQALNRNTDQLRLIPAAVIKLLQLTTDENTNIGDLSKVIDTEPSLAMQILKTINSSHYNVSQPINSIRQAIAMLGYANIRDIAIRQLFYSQLHGGQASKYFDSSFFWQHCLFVASLSKAIAIKLDYPHSDLIYTAGLLHDIGKLVLENHGKLSYSEFIATYVENGYSLLTSELNFYGVTHQQVGYLLCNDWQLPDIITAVVAYHHATDIDEMLSEKYVQEIAIVSFANYLAWIHGIGSFAANMPLNLPSIVFEYIALQKLDLESLLVQVDQDMQEIGVFYGIEFPGTKQLRANLVHSSIALSRSSPSGPDSAEPQAAEESINFLSSLTIPHQSLDPDTFVPQTLKAIGDIFKLDRIYMLSMTAKQRCLVAKYYFPDSLQGDNAELTPIKIDSLSGDLLTCLRTQQASIISDRYNRNHKLLKEVGVSEFVSVPILRNNRLSAVLYADNKLSRRAIPADILNKITPIANELGSALHNAKRFEQERSKAKIDPLTGLSNKRMLTDYLQCLFEDGQKTPVKMALGFLDIDHFKSLNDDCGHQRGDTALRIVAHILQELSRSGDFVGRYGGEEFLFVLLDCTAAGAFQYAERVRADIEAKGHVLKHRFNGHVITASIGLAMYQPTYTNYQDWIAAADKAMYQAKKNGRNKVIAIKR</sequence>
<feature type="domain" description="HDOD" evidence="6">
    <location>
        <begin position="26"/>
        <end position="222"/>
    </location>
</feature>
<dbReference type="Proteomes" id="UP001225378">
    <property type="component" value="Chromosome"/>
</dbReference>
<evidence type="ECO:0000256" key="3">
    <source>
        <dbReference type="ARBA" id="ARBA00034247"/>
    </source>
</evidence>
<dbReference type="Pfam" id="PF01590">
    <property type="entry name" value="GAF"/>
    <property type="match status" value="1"/>
</dbReference>
<dbReference type="EC" id="2.7.7.65" evidence="2"/>
<dbReference type="SMART" id="SM00065">
    <property type="entry name" value="GAF"/>
    <property type="match status" value="1"/>
</dbReference>
<dbReference type="InterPro" id="IPR050469">
    <property type="entry name" value="Diguanylate_Cyclase"/>
</dbReference>
<dbReference type="SUPFAM" id="SSF109604">
    <property type="entry name" value="HD-domain/PDEase-like"/>
    <property type="match status" value="1"/>
</dbReference>
<proteinExistence type="predicted"/>
<dbReference type="FunFam" id="3.30.70.270:FF:000001">
    <property type="entry name" value="Diguanylate cyclase domain protein"/>
    <property type="match status" value="1"/>
</dbReference>